<dbReference type="GO" id="GO:0016787">
    <property type="term" value="F:hydrolase activity"/>
    <property type="evidence" value="ECO:0007669"/>
    <property type="project" value="UniProtKB-KW"/>
</dbReference>
<comment type="similarity">
    <text evidence="3">Belongs to the glycosyl hydrolase 130 family.</text>
</comment>
<dbReference type="Gene3D" id="2.115.10.20">
    <property type="entry name" value="Glycosyl hydrolase domain, family 43"/>
    <property type="match status" value="1"/>
</dbReference>
<dbReference type="SUPFAM" id="SSF75005">
    <property type="entry name" value="Arabinanase/levansucrase/invertase"/>
    <property type="match status" value="1"/>
</dbReference>
<dbReference type="InterPro" id="IPR023296">
    <property type="entry name" value="Glyco_hydro_beta-prop_sf"/>
</dbReference>
<proteinExistence type="inferred from homology"/>
<sequence length="496" mass="53355">MTGSLAVRQDVTLTPDPRRVIVKLFVPGEDAAVVRTRAQALIDRVAHLDDEETARLLRDTLDRFGARHRDLAGTFRHHYELVRHRAARARDLSPNSRLLVGAYFSHEYAVEAAALCNPSMVVHPDQGGLGPGQLRVAISLRQVGEGHVSSIGFATAIVGPGEQLRIADRAGPLAVGQRMGVRHRRDLLVAGLAEEGCDNEVAATVLDALPEWYDGAAFERVLGNLPPDLLSRSTGLGTVEQLRRTNAGSYATGFAADTVLHQRVLWPAIPAESNGMEDARFVRFVDESGPVYRATYTAYDGRNIATRALASDDLRRFEMTPMRGPGARNKGLALFPRTVGGRHLALCRADGETIGLTALNDESRWQAPTPLHAPGESWELIQVGNCGSPIETDAGWLVLTHGVGPMRRYAIGALLLDLHRPERVVAHLPGALLAPDEDDRDGYVPNVVYSCGALVHDGELWVPYGASDARVGFATVPLSALLSAMVEAGGECAGAG</sequence>
<evidence type="ECO:0000256" key="1">
    <source>
        <dbReference type="ARBA" id="ARBA00022676"/>
    </source>
</evidence>
<dbReference type="InterPro" id="IPR007184">
    <property type="entry name" value="Mannoside_phosphorylase"/>
</dbReference>
<dbReference type="Pfam" id="PF04041">
    <property type="entry name" value="Glyco_hydro_130"/>
    <property type="match status" value="1"/>
</dbReference>
<dbReference type="RefSeq" id="WP_238682029.1">
    <property type="nucleotide sequence ID" value="NZ_JAKKFD010000066.1"/>
</dbReference>
<evidence type="ECO:0000313" key="5">
    <source>
        <dbReference type="Proteomes" id="UP001201629"/>
    </source>
</evidence>
<dbReference type="PANTHER" id="PTHR34106">
    <property type="entry name" value="GLYCOSIDASE"/>
    <property type="match status" value="1"/>
</dbReference>
<reference evidence="4 5" key="1">
    <citation type="submission" date="2022-01" db="EMBL/GenBank/DDBJ databases">
        <authorList>
            <person name="Riesco R."/>
            <person name="Trujillo M.E."/>
        </authorList>
    </citation>
    <scope>NUCLEOTIDE SEQUENCE [LARGE SCALE GENOMIC DNA]</scope>
    <source>
        <strain evidence="4 5">NIE79</strain>
    </source>
</reference>
<name>A0ABS9NB63_9ACTN</name>
<comment type="caution">
    <text evidence="4">The sequence shown here is derived from an EMBL/GenBank/DDBJ whole genome shotgun (WGS) entry which is preliminary data.</text>
</comment>
<accession>A0ABS9NB63</accession>
<protein>
    <submittedName>
        <fullName evidence="4">Glycoside hydrolase family 130 protein</fullName>
    </submittedName>
</protein>
<gene>
    <name evidence="4" type="ORF">NIE79_005936</name>
</gene>
<dbReference type="PANTHER" id="PTHR34106:SF4">
    <property type="entry name" value="BLL5143 PROTEIN"/>
    <property type="match status" value="1"/>
</dbReference>
<keyword evidence="1" id="KW-0328">Glycosyltransferase</keyword>
<keyword evidence="5" id="KW-1185">Reference proteome</keyword>
<dbReference type="CDD" id="cd18613">
    <property type="entry name" value="GH130"/>
    <property type="match status" value="1"/>
</dbReference>
<dbReference type="Proteomes" id="UP001201629">
    <property type="component" value="Unassembled WGS sequence"/>
</dbReference>
<organism evidence="4 5">
    <name type="scientific">Micromonospora trifolii</name>
    <dbReference type="NCBI Taxonomy" id="2911208"/>
    <lineage>
        <taxon>Bacteria</taxon>
        <taxon>Bacillati</taxon>
        <taxon>Actinomycetota</taxon>
        <taxon>Actinomycetes</taxon>
        <taxon>Micromonosporales</taxon>
        <taxon>Micromonosporaceae</taxon>
        <taxon>Micromonospora</taxon>
    </lineage>
</organism>
<keyword evidence="4" id="KW-0378">Hydrolase</keyword>
<evidence type="ECO:0000256" key="3">
    <source>
        <dbReference type="ARBA" id="ARBA00024356"/>
    </source>
</evidence>
<dbReference type="EMBL" id="JAKKFD010000066">
    <property type="protein sequence ID" value="MCG5447196.1"/>
    <property type="molecule type" value="Genomic_DNA"/>
</dbReference>
<evidence type="ECO:0000256" key="2">
    <source>
        <dbReference type="ARBA" id="ARBA00022679"/>
    </source>
</evidence>
<keyword evidence="2" id="KW-0808">Transferase</keyword>
<evidence type="ECO:0000313" key="4">
    <source>
        <dbReference type="EMBL" id="MCG5447196.1"/>
    </source>
</evidence>